<proteinExistence type="predicted"/>
<dbReference type="AlphaFoldDB" id="A0A975SXQ8"/>
<dbReference type="PANTHER" id="PTHR43156">
    <property type="entry name" value="STAGE II SPORULATION PROTEIN E-RELATED"/>
    <property type="match status" value="1"/>
</dbReference>
<dbReference type="KEGG" id="nps:KRR39_18175"/>
<organism evidence="4 5">
    <name type="scientific">Nocardioides panacis</name>
    <dbReference type="NCBI Taxonomy" id="2849501"/>
    <lineage>
        <taxon>Bacteria</taxon>
        <taxon>Bacillati</taxon>
        <taxon>Actinomycetota</taxon>
        <taxon>Actinomycetes</taxon>
        <taxon>Propionibacteriales</taxon>
        <taxon>Nocardioidaceae</taxon>
        <taxon>Nocardioides</taxon>
    </lineage>
</organism>
<evidence type="ECO:0000259" key="3">
    <source>
        <dbReference type="Pfam" id="PF07228"/>
    </source>
</evidence>
<feature type="compositionally biased region" description="Low complexity" evidence="2">
    <location>
        <begin position="10"/>
        <end position="20"/>
    </location>
</feature>
<feature type="region of interest" description="Disordered" evidence="2">
    <location>
        <begin position="1"/>
        <end position="30"/>
    </location>
</feature>
<gene>
    <name evidence="4" type="ORF">KRR39_18175</name>
</gene>
<reference evidence="4" key="1">
    <citation type="submission" date="2021-06" db="EMBL/GenBank/DDBJ databases">
        <title>Complete genome sequence of Nocardioides sp. G188.</title>
        <authorList>
            <person name="Im W.-T."/>
        </authorList>
    </citation>
    <scope>NUCLEOTIDE SEQUENCE</scope>
    <source>
        <strain evidence="4">G188</strain>
    </source>
</reference>
<dbReference type="Pfam" id="PF07228">
    <property type="entry name" value="SpoIIE"/>
    <property type="match status" value="1"/>
</dbReference>
<dbReference type="PANTHER" id="PTHR43156:SF2">
    <property type="entry name" value="STAGE II SPORULATION PROTEIN E"/>
    <property type="match status" value="1"/>
</dbReference>
<protein>
    <submittedName>
        <fullName evidence="4">Serine/threonine-protein phosphatase</fullName>
    </submittedName>
</protein>
<evidence type="ECO:0000313" key="4">
    <source>
        <dbReference type="EMBL" id="QWZ07365.1"/>
    </source>
</evidence>
<accession>A0A975SXQ8</accession>
<dbReference type="EMBL" id="CP077062">
    <property type="protein sequence ID" value="QWZ07365.1"/>
    <property type="molecule type" value="Genomic_DNA"/>
</dbReference>
<evidence type="ECO:0000256" key="2">
    <source>
        <dbReference type="SAM" id="MobiDB-lite"/>
    </source>
</evidence>
<sequence length="175" mass="18830">MLKVTTPAQRPSCWSSGRSPGSRRARRRPPLPSWRASAWLDGNDSDRFATALVVHIDVPTRTATVASAGHLAPALLSPTPTGTVPSALELETGPPLGIGQEWHDRSTQLPADAVLFLFTDGLVETRVDDIDEGVRRLGELLEGLPFDARTILHSALELHPGEDEDDVAVLVAHVP</sequence>
<dbReference type="Proteomes" id="UP000683575">
    <property type="component" value="Chromosome"/>
</dbReference>
<evidence type="ECO:0000256" key="1">
    <source>
        <dbReference type="ARBA" id="ARBA00022801"/>
    </source>
</evidence>
<evidence type="ECO:0000313" key="5">
    <source>
        <dbReference type="Proteomes" id="UP000683575"/>
    </source>
</evidence>
<keyword evidence="1" id="KW-0378">Hydrolase</keyword>
<keyword evidence="5" id="KW-1185">Reference proteome</keyword>
<name>A0A975SXQ8_9ACTN</name>
<dbReference type="InterPro" id="IPR001932">
    <property type="entry name" value="PPM-type_phosphatase-like_dom"/>
</dbReference>
<feature type="domain" description="PPM-type phosphatase" evidence="3">
    <location>
        <begin position="43"/>
        <end position="174"/>
    </location>
</feature>
<dbReference type="GO" id="GO:0016791">
    <property type="term" value="F:phosphatase activity"/>
    <property type="evidence" value="ECO:0007669"/>
    <property type="project" value="TreeGrafter"/>
</dbReference>
<dbReference type="InterPro" id="IPR052016">
    <property type="entry name" value="Bact_Sigma-Reg"/>
</dbReference>